<dbReference type="InterPro" id="IPR041118">
    <property type="entry name" value="Rx_N"/>
</dbReference>
<dbReference type="Gene3D" id="1.10.10.10">
    <property type="entry name" value="Winged helix-like DNA-binding domain superfamily/Winged helix DNA-binding domain"/>
    <property type="match status" value="1"/>
</dbReference>
<dbReference type="Pfam" id="PF18052">
    <property type="entry name" value="Rx_N"/>
    <property type="match status" value="1"/>
</dbReference>
<dbReference type="InterPro" id="IPR058922">
    <property type="entry name" value="WHD_DRP"/>
</dbReference>
<dbReference type="GO" id="GO:0042742">
    <property type="term" value="P:defense response to bacterium"/>
    <property type="evidence" value="ECO:0007669"/>
    <property type="project" value="UniProtKB-ARBA"/>
</dbReference>
<dbReference type="PANTHER" id="PTHR23155:SF1167">
    <property type="entry name" value="OS08G0412100 PROTEIN"/>
    <property type="match status" value="1"/>
</dbReference>
<dbReference type="GO" id="GO:0009626">
    <property type="term" value="P:plant-type hypersensitive response"/>
    <property type="evidence" value="ECO:0007669"/>
    <property type="project" value="UniProtKB-ARBA"/>
</dbReference>
<dbReference type="Proteomes" id="UP001497457">
    <property type="component" value="Unassembled WGS sequence"/>
</dbReference>
<dbReference type="InterPro" id="IPR002182">
    <property type="entry name" value="NB-ARC"/>
</dbReference>
<keyword evidence="4" id="KW-0547">Nucleotide-binding</keyword>
<reference evidence="12" key="1">
    <citation type="submission" date="2024-10" db="EMBL/GenBank/DDBJ databases">
        <authorList>
            <person name="Ryan C."/>
        </authorList>
    </citation>
    <scope>NUCLEOTIDE SEQUENCE [LARGE SCALE GENOMIC DNA]</scope>
</reference>
<dbReference type="InterPro" id="IPR042197">
    <property type="entry name" value="Apaf_helical"/>
</dbReference>
<feature type="coiled-coil region" evidence="7">
    <location>
        <begin position="24"/>
        <end position="58"/>
    </location>
</feature>
<organism evidence="12 13">
    <name type="scientific">Urochloa decumbens</name>
    <dbReference type="NCBI Taxonomy" id="240449"/>
    <lineage>
        <taxon>Eukaryota</taxon>
        <taxon>Viridiplantae</taxon>
        <taxon>Streptophyta</taxon>
        <taxon>Embryophyta</taxon>
        <taxon>Tracheophyta</taxon>
        <taxon>Spermatophyta</taxon>
        <taxon>Magnoliopsida</taxon>
        <taxon>Liliopsida</taxon>
        <taxon>Poales</taxon>
        <taxon>Poaceae</taxon>
        <taxon>PACMAD clade</taxon>
        <taxon>Panicoideae</taxon>
        <taxon>Panicodae</taxon>
        <taxon>Paniceae</taxon>
        <taxon>Melinidinae</taxon>
        <taxon>Urochloa</taxon>
    </lineage>
</organism>
<dbReference type="InterPro" id="IPR038005">
    <property type="entry name" value="RX-like_CC"/>
</dbReference>
<evidence type="ECO:0000256" key="2">
    <source>
        <dbReference type="ARBA" id="ARBA00022614"/>
    </source>
</evidence>
<evidence type="ECO:0000256" key="4">
    <source>
        <dbReference type="ARBA" id="ARBA00022741"/>
    </source>
</evidence>
<dbReference type="InterPro" id="IPR036388">
    <property type="entry name" value="WH-like_DNA-bd_sf"/>
</dbReference>
<dbReference type="GO" id="GO:0002758">
    <property type="term" value="P:innate immune response-activating signaling pathway"/>
    <property type="evidence" value="ECO:0007669"/>
    <property type="project" value="UniProtKB-ARBA"/>
</dbReference>
<evidence type="ECO:0000256" key="3">
    <source>
        <dbReference type="ARBA" id="ARBA00022737"/>
    </source>
</evidence>
<keyword evidence="3" id="KW-0677">Repeat</keyword>
<dbReference type="AlphaFoldDB" id="A0ABC9GVB0"/>
<feature type="domain" description="Disease resistance N-terminal" evidence="9">
    <location>
        <begin position="12"/>
        <end position="98"/>
    </location>
</feature>
<feature type="domain" description="Disease resistance protein winged helix" evidence="10">
    <location>
        <begin position="452"/>
        <end position="530"/>
    </location>
</feature>
<dbReference type="SUPFAM" id="SSF52540">
    <property type="entry name" value="P-loop containing nucleoside triphosphate hydrolases"/>
    <property type="match status" value="1"/>
</dbReference>
<keyword evidence="6 7" id="KW-0175">Coiled coil</keyword>
<dbReference type="CDD" id="cd14798">
    <property type="entry name" value="RX-CC_like"/>
    <property type="match status" value="1"/>
</dbReference>
<evidence type="ECO:0000259" key="11">
    <source>
        <dbReference type="Pfam" id="PF23598"/>
    </source>
</evidence>
<evidence type="ECO:0000313" key="12">
    <source>
        <dbReference type="EMBL" id="CAM0145553.1"/>
    </source>
</evidence>
<dbReference type="FunFam" id="1.10.10.10:FF:000322">
    <property type="entry name" value="Probable disease resistance protein At1g63360"/>
    <property type="match status" value="1"/>
</dbReference>
<comment type="caution">
    <text evidence="12">The sequence shown here is derived from an EMBL/GenBank/DDBJ whole genome shotgun (WGS) entry which is preliminary data.</text>
</comment>
<dbReference type="Gene3D" id="1.10.8.430">
    <property type="entry name" value="Helical domain of apoptotic protease-activating factors"/>
    <property type="match status" value="1"/>
</dbReference>
<accession>A0ABC9GVB0</accession>
<dbReference type="Gene3D" id="3.40.50.300">
    <property type="entry name" value="P-loop containing nucleotide triphosphate hydrolases"/>
    <property type="match status" value="1"/>
</dbReference>
<dbReference type="Gene3D" id="1.20.5.4130">
    <property type="match status" value="1"/>
</dbReference>
<proteinExistence type="inferred from homology"/>
<keyword evidence="13" id="KW-1185">Reference proteome</keyword>
<dbReference type="Gene3D" id="3.80.10.10">
    <property type="entry name" value="Ribonuclease Inhibitor"/>
    <property type="match status" value="1"/>
</dbReference>
<evidence type="ECO:0000259" key="8">
    <source>
        <dbReference type="Pfam" id="PF00931"/>
    </source>
</evidence>
<dbReference type="Pfam" id="PF00931">
    <property type="entry name" value="NB-ARC"/>
    <property type="match status" value="1"/>
</dbReference>
<evidence type="ECO:0000259" key="9">
    <source>
        <dbReference type="Pfam" id="PF18052"/>
    </source>
</evidence>
<comment type="similarity">
    <text evidence="1">Belongs to the disease resistance NB-LRR family.</text>
</comment>
<dbReference type="InterPro" id="IPR044974">
    <property type="entry name" value="Disease_R_plants"/>
</dbReference>
<keyword evidence="5" id="KW-0611">Plant defense</keyword>
<gene>
    <name evidence="12" type="ORF">URODEC1_LOCUS119254</name>
</gene>
<name>A0ABC9GVB0_9POAL</name>
<evidence type="ECO:0000256" key="5">
    <source>
        <dbReference type="ARBA" id="ARBA00022821"/>
    </source>
</evidence>
<evidence type="ECO:0000256" key="6">
    <source>
        <dbReference type="ARBA" id="ARBA00023054"/>
    </source>
</evidence>
<feature type="domain" description="Disease resistance R13L4/SHOC-2-like LRR" evidence="11">
    <location>
        <begin position="578"/>
        <end position="955"/>
    </location>
</feature>
<dbReference type="InterPro" id="IPR055414">
    <property type="entry name" value="LRR_R13L4/SHOC2-like"/>
</dbReference>
<evidence type="ECO:0000259" key="10">
    <source>
        <dbReference type="Pfam" id="PF23559"/>
    </source>
</evidence>
<dbReference type="PANTHER" id="PTHR23155">
    <property type="entry name" value="DISEASE RESISTANCE PROTEIN RP"/>
    <property type="match status" value="1"/>
</dbReference>
<evidence type="ECO:0000256" key="7">
    <source>
        <dbReference type="SAM" id="Coils"/>
    </source>
</evidence>
<feature type="domain" description="NB-ARC" evidence="8">
    <location>
        <begin position="182"/>
        <end position="362"/>
    </location>
</feature>
<sequence>MVGATASALIGVMNPLLLKLSALLEKEYAKLKSIRREVELLQDELSSMNTALEAVSRTEEPSLQVKEWMRQVRELSYDVEDCIDIFTHRLGQQNDLRDAGLFRRTASRLKALRARHCVANQISQLKERAVLVNDRRKRYESDASSAANSSCSAAAAIDQRLPALFQEMDRLVGIEGPRDELIELLTGRIDSVRQRRVVSVVGFGGLGKTTLANQVYQRIKSQFNCTTFVLVSRNPNINKLLKDILIGVLETRQPPLVDQGAIDNLRQKTFEDRQLITMIRENLQNSRYLVVIDDIWSKSVWQDFLQFIFPENNTASRIITTTRIQDVAKACHFLHDDDHVYVMKSLSSDDSQALFLQRIFGQKEKCPPGLEQVADDILKKCGGMPLAIVNIASLLSTKPTTKQEWVWVLNSIGSTHWQDQGSHELAVVKRILFLSYCDLPHHLKICFLYLSIFPEDYILTGEFLISRWIAEGFLTDDQRGESLEQVGEKYFIELINRNMIQPSDIQPLDIEHINSKAETYQVHDIMLDLIISLSTEENFATILDSQHRAPSSNKIRRFSIQCKIEEEITWLRATNFSHIRSLNLFCDFNKMPPLVNFQVLRVLDLRYYFSLKNEYVDNIGSLSQLRYVRLGNVSKIPMQIGKLQLLQTLDLRGTEVKELPESIVQLLRLVRLFLPWRVKLPNGISKMEALQVLSVIDGTTNSPHIIQELGGLTKLKDLELFWDYDNTESGDEIYNDQLVMSLCKLGGFSLQSLHIQNTFRSSVDFLLDSWSPPPRHLQKFQIDMACYFSSLPKWIPSLSELTCLTISIGNVGGEDLQVLGSLPALLHLDLYPCVPPKQTLKVSCSGFPCLKEFSYGPSPFELALMTYVVGHRNGLGMGLVFEAGAMPKLQKLEFGFNAHEMLSSFGVGLDFGIQHTTSLKHIRIFIDGRDASTWELDAVLAAIANSVTALQNCPVVEMCKLFGKNMANDMQQEETDNQLGT</sequence>
<dbReference type="PRINTS" id="PR00364">
    <property type="entry name" value="DISEASERSIST"/>
</dbReference>
<dbReference type="Pfam" id="PF23598">
    <property type="entry name" value="LRR_14"/>
    <property type="match status" value="1"/>
</dbReference>
<protein>
    <submittedName>
        <fullName evidence="12">Uncharacterized protein</fullName>
    </submittedName>
</protein>
<dbReference type="Pfam" id="PF23559">
    <property type="entry name" value="WHD_DRP"/>
    <property type="match status" value="1"/>
</dbReference>
<dbReference type="InterPro" id="IPR032675">
    <property type="entry name" value="LRR_dom_sf"/>
</dbReference>
<evidence type="ECO:0000256" key="1">
    <source>
        <dbReference type="ARBA" id="ARBA00008894"/>
    </source>
</evidence>
<dbReference type="SUPFAM" id="SSF52058">
    <property type="entry name" value="L domain-like"/>
    <property type="match status" value="1"/>
</dbReference>
<dbReference type="GO" id="GO:0000166">
    <property type="term" value="F:nucleotide binding"/>
    <property type="evidence" value="ECO:0007669"/>
    <property type="project" value="UniProtKB-KW"/>
</dbReference>
<evidence type="ECO:0000313" key="13">
    <source>
        <dbReference type="Proteomes" id="UP001497457"/>
    </source>
</evidence>
<keyword evidence="2" id="KW-0433">Leucine-rich repeat</keyword>
<dbReference type="InterPro" id="IPR027417">
    <property type="entry name" value="P-loop_NTPase"/>
</dbReference>
<dbReference type="EMBL" id="CAXIPR030000242">
    <property type="protein sequence ID" value="CAM0145553.1"/>
    <property type="molecule type" value="Genomic_DNA"/>
</dbReference>